<feature type="signal peptide" evidence="14">
    <location>
        <begin position="1"/>
        <end position="27"/>
    </location>
</feature>
<keyword evidence="11 12" id="KW-0998">Cell outer membrane</keyword>
<evidence type="ECO:0000259" key="15">
    <source>
        <dbReference type="Pfam" id="PF00593"/>
    </source>
</evidence>
<dbReference type="GO" id="GO:0044718">
    <property type="term" value="P:siderophore transmembrane transport"/>
    <property type="evidence" value="ECO:0007669"/>
    <property type="project" value="TreeGrafter"/>
</dbReference>
<dbReference type="InterPro" id="IPR039426">
    <property type="entry name" value="TonB-dep_rcpt-like"/>
</dbReference>
<dbReference type="InterPro" id="IPR037066">
    <property type="entry name" value="Plug_dom_sf"/>
</dbReference>
<keyword evidence="3 12" id="KW-0813">Transport</keyword>
<keyword evidence="4 12" id="KW-1134">Transmembrane beta strand</keyword>
<dbReference type="EMBL" id="QUSW01000007">
    <property type="protein sequence ID" value="RQP22563.1"/>
    <property type="molecule type" value="Genomic_DNA"/>
</dbReference>
<dbReference type="PROSITE" id="PS52016">
    <property type="entry name" value="TONB_DEPENDENT_REC_3"/>
    <property type="match status" value="1"/>
</dbReference>
<dbReference type="GO" id="GO:0009279">
    <property type="term" value="C:cell outer membrane"/>
    <property type="evidence" value="ECO:0007669"/>
    <property type="project" value="UniProtKB-SubCell"/>
</dbReference>
<dbReference type="PANTHER" id="PTHR30069">
    <property type="entry name" value="TONB-DEPENDENT OUTER MEMBRANE RECEPTOR"/>
    <property type="match status" value="1"/>
</dbReference>
<keyword evidence="7" id="KW-0406">Ion transport</keyword>
<keyword evidence="6 14" id="KW-0732">Signal</keyword>
<evidence type="ECO:0000256" key="13">
    <source>
        <dbReference type="RuleBase" id="RU003357"/>
    </source>
</evidence>
<name>A0A3N7HLV0_9BURK</name>
<dbReference type="Gene3D" id="2.170.130.10">
    <property type="entry name" value="TonB-dependent receptor, plug domain"/>
    <property type="match status" value="1"/>
</dbReference>
<sequence length="778" mass="84413">MKIPSSRFRLRSWQATLAAALPLLAHAQADPQFAAADTTDASGRPLKKLGVVTITGGRTTSLPSQIPTTIEGITAEEIAQKVNATDAEDALKYLPSLLVRKRYIGDYNHAVLSSRASGTGNSARSMVYADGILLSNYLGNGASFTPRWGLVTPEEIERVDVLYGPFSAAYPGNSVGAVVDYVTRMPTRFEAHAKVGAFTQPFDLYGTHATYRGWQGSLSIGDKAGDWSWWANVNRLDSNGQPLTFATRLVSAGKAPDPAIDTPVSGAVPGKDKSNQDWLLLGSGTQYHTVQDHAKLKLAYDFGDAVRLAYTLGLWDDRSAGQAQSYLRRPDGSAFYSGTANIGGRDYTLGASDFAPSRDSLSHVMHGLSLGRRSGGSVDWELAASSYTMNSDLARTPTVARPAADAGGAGRITDGHGTGWDTLSLKAILRPSAEHQADFGIQRESYRWRQAISNAADWLGGAATTPVSSFKGNTELRSVYAQDAWTFSPRWKAVLGGRLENWVATGGAKTTASGTAAFPDRNEDHVSPKAALGFQLTDDWTLKLSTGRAVRMPTVAELYQGNGNGDPVSNPDLKPERSWTTELSAEWSTGTRRLRATLFHEDTRDALYAQAIAGTSPVVNSTQNIDHLRTLGVEAVFDGQDLVIKGLDLLASVTYADSTILANSSYVSAPGDTIGKQQPRVPKWRASLVSTWRVSERWSTSFGARYGGRQYGTLNNSDPNGFAYQGFSKFFTTDWRMTCKLDKSWTVALGIDNLNNAQYWNFHPYPQRTYSAELKYDL</sequence>
<gene>
    <name evidence="17" type="ORF">DZC73_23385</name>
</gene>
<dbReference type="InterPro" id="IPR000531">
    <property type="entry name" value="Beta-barrel_TonB"/>
</dbReference>
<evidence type="ECO:0000256" key="11">
    <source>
        <dbReference type="ARBA" id="ARBA00023237"/>
    </source>
</evidence>
<dbReference type="OrthoDB" id="9760620at2"/>
<evidence type="ECO:0000256" key="12">
    <source>
        <dbReference type="PROSITE-ProRule" id="PRU01360"/>
    </source>
</evidence>
<evidence type="ECO:0000313" key="17">
    <source>
        <dbReference type="EMBL" id="RQP22563.1"/>
    </source>
</evidence>
<reference evidence="17 18" key="1">
    <citation type="submission" date="2018-08" db="EMBL/GenBank/DDBJ databases">
        <authorList>
            <person name="Khan S.A."/>
            <person name="Jeon C.O."/>
            <person name="Chun B.H."/>
            <person name="Jeong S.E."/>
        </authorList>
    </citation>
    <scope>NUCLEOTIDE SEQUENCE [LARGE SCALE GENOMIC DNA]</scope>
    <source>
        <strain evidence="17 18">S-16</strain>
    </source>
</reference>
<evidence type="ECO:0000256" key="5">
    <source>
        <dbReference type="ARBA" id="ARBA00022692"/>
    </source>
</evidence>
<dbReference type="Pfam" id="PF00593">
    <property type="entry name" value="TonB_dep_Rec_b-barrel"/>
    <property type="match status" value="1"/>
</dbReference>
<evidence type="ECO:0000256" key="6">
    <source>
        <dbReference type="ARBA" id="ARBA00022729"/>
    </source>
</evidence>
<comment type="subcellular location">
    <subcellularLocation>
        <location evidence="1 12">Cell outer membrane</location>
        <topology evidence="1 12">Multi-pass membrane protein</topology>
    </subcellularLocation>
</comment>
<evidence type="ECO:0000313" key="18">
    <source>
        <dbReference type="Proteomes" id="UP000267464"/>
    </source>
</evidence>
<dbReference type="Gene3D" id="2.40.170.20">
    <property type="entry name" value="TonB-dependent receptor, beta-barrel domain"/>
    <property type="match status" value="1"/>
</dbReference>
<reference evidence="17 18" key="2">
    <citation type="submission" date="2018-12" db="EMBL/GenBank/DDBJ databases">
        <title>Rhizobacter gummiphilus sp. nov., a rubber-degrading bacterium isolated from the soil of a botanical garden in Japan.</title>
        <authorList>
            <person name="Shunsuke S.S."/>
        </authorList>
    </citation>
    <scope>NUCLEOTIDE SEQUENCE [LARGE SCALE GENOMIC DNA]</scope>
    <source>
        <strain evidence="17 18">S-16</strain>
    </source>
</reference>
<dbReference type="RefSeq" id="WP_124542787.1">
    <property type="nucleotide sequence ID" value="NZ_QUSW01000007.1"/>
</dbReference>
<organism evidence="17 18">
    <name type="scientific">Piscinibacter terrae</name>
    <dbReference type="NCBI Taxonomy" id="2496871"/>
    <lineage>
        <taxon>Bacteria</taxon>
        <taxon>Pseudomonadati</taxon>
        <taxon>Pseudomonadota</taxon>
        <taxon>Betaproteobacteria</taxon>
        <taxon>Burkholderiales</taxon>
        <taxon>Sphaerotilaceae</taxon>
        <taxon>Piscinibacter</taxon>
    </lineage>
</organism>
<evidence type="ECO:0000256" key="8">
    <source>
        <dbReference type="ARBA" id="ARBA00023077"/>
    </source>
</evidence>
<dbReference type="InterPro" id="IPR012910">
    <property type="entry name" value="Plug_dom"/>
</dbReference>
<evidence type="ECO:0000256" key="3">
    <source>
        <dbReference type="ARBA" id="ARBA00022448"/>
    </source>
</evidence>
<accession>A0A3N7HLV0</accession>
<keyword evidence="5 12" id="KW-0812">Transmembrane</keyword>
<feature type="domain" description="TonB-dependent receptor plug" evidence="16">
    <location>
        <begin position="65"/>
        <end position="178"/>
    </location>
</feature>
<keyword evidence="18" id="KW-1185">Reference proteome</keyword>
<keyword evidence="9 12" id="KW-0472">Membrane</keyword>
<dbReference type="InterPro" id="IPR036942">
    <property type="entry name" value="Beta-barrel_TonB_sf"/>
</dbReference>
<proteinExistence type="inferred from homology"/>
<keyword evidence="10 17" id="KW-0675">Receptor</keyword>
<evidence type="ECO:0000256" key="9">
    <source>
        <dbReference type="ARBA" id="ARBA00023136"/>
    </source>
</evidence>
<dbReference type="Pfam" id="PF07715">
    <property type="entry name" value="Plug"/>
    <property type="match status" value="1"/>
</dbReference>
<evidence type="ECO:0000256" key="4">
    <source>
        <dbReference type="ARBA" id="ARBA00022452"/>
    </source>
</evidence>
<dbReference type="SUPFAM" id="SSF56935">
    <property type="entry name" value="Porins"/>
    <property type="match status" value="1"/>
</dbReference>
<comment type="similarity">
    <text evidence="2 12 13">Belongs to the TonB-dependent receptor family.</text>
</comment>
<dbReference type="Proteomes" id="UP000267464">
    <property type="component" value="Unassembled WGS sequence"/>
</dbReference>
<protein>
    <submittedName>
        <fullName evidence="17">TonB-dependent receptor</fullName>
    </submittedName>
</protein>
<dbReference type="CDD" id="cd01347">
    <property type="entry name" value="ligand_gated_channel"/>
    <property type="match status" value="1"/>
</dbReference>
<evidence type="ECO:0000256" key="10">
    <source>
        <dbReference type="ARBA" id="ARBA00023170"/>
    </source>
</evidence>
<evidence type="ECO:0000256" key="1">
    <source>
        <dbReference type="ARBA" id="ARBA00004571"/>
    </source>
</evidence>
<dbReference type="PANTHER" id="PTHR30069:SF53">
    <property type="entry name" value="COLICIN I RECEPTOR-RELATED"/>
    <property type="match status" value="1"/>
</dbReference>
<evidence type="ECO:0000256" key="2">
    <source>
        <dbReference type="ARBA" id="ARBA00009810"/>
    </source>
</evidence>
<comment type="caution">
    <text evidence="17">The sequence shown here is derived from an EMBL/GenBank/DDBJ whole genome shotgun (WGS) entry which is preliminary data.</text>
</comment>
<dbReference type="AlphaFoldDB" id="A0A3N7HLV0"/>
<evidence type="ECO:0000256" key="7">
    <source>
        <dbReference type="ARBA" id="ARBA00023065"/>
    </source>
</evidence>
<feature type="chain" id="PRO_5018227840" evidence="14">
    <location>
        <begin position="28"/>
        <end position="778"/>
    </location>
</feature>
<evidence type="ECO:0000256" key="14">
    <source>
        <dbReference type="SAM" id="SignalP"/>
    </source>
</evidence>
<evidence type="ECO:0000259" key="16">
    <source>
        <dbReference type="Pfam" id="PF07715"/>
    </source>
</evidence>
<feature type="domain" description="TonB-dependent receptor-like beta-barrel" evidence="15">
    <location>
        <begin position="324"/>
        <end position="754"/>
    </location>
</feature>
<dbReference type="GO" id="GO:0015344">
    <property type="term" value="F:siderophore uptake transmembrane transporter activity"/>
    <property type="evidence" value="ECO:0007669"/>
    <property type="project" value="TreeGrafter"/>
</dbReference>
<keyword evidence="8 13" id="KW-0798">TonB box</keyword>